<evidence type="ECO:0000256" key="2">
    <source>
        <dbReference type="ARBA" id="ARBA00004687"/>
    </source>
</evidence>
<dbReference type="OrthoDB" id="5546453at2759"/>
<reference evidence="12 13" key="1">
    <citation type="submission" date="2017-10" db="EMBL/GenBank/DDBJ databases">
        <title>Comparative genomics in systemic dimorphic fungi from Ajellomycetaceae.</title>
        <authorList>
            <person name="Munoz J.F."/>
            <person name="Mcewen J.G."/>
            <person name="Clay O.K."/>
            <person name="Cuomo C.A."/>
        </authorList>
    </citation>
    <scope>NUCLEOTIDE SEQUENCE [LARGE SCALE GENOMIC DNA]</scope>
    <source>
        <strain evidence="12 13">UAMH7299</strain>
    </source>
</reference>
<dbReference type="AlphaFoldDB" id="A0A2B7XMH5"/>
<evidence type="ECO:0000256" key="6">
    <source>
        <dbReference type="ARBA" id="ARBA00022692"/>
    </source>
</evidence>
<evidence type="ECO:0000256" key="4">
    <source>
        <dbReference type="ARBA" id="ARBA00020410"/>
    </source>
</evidence>
<evidence type="ECO:0000256" key="3">
    <source>
        <dbReference type="ARBA" id="ARBA00010345"/>
    </source>
</evidence>
<keyword evidence="5 11" id="KW-0337">GPI-anchor biosynthesis</keyword>
<comment type="pathway">
    <text evidence="2 11">Glycolipid biosynthesis; glycosylphosphatidylinositol-anchor biosynthesis.</text>
</comment>
<keyword evidence="10" id="KW-0325">Glycoprotein</keyword>
<evidence type="ECO:0000256" key="7">
    <source>
        <dbReference type="ARBA" id="ARBA00022824"/>
    </source>
</evidence>
<dbReference type="EMBL" id="PDNA01000149">
    <property type="protein sequence ID" value="PGH10135.1"/>
    <property type="molecule type" value="Genomic_DNA"/>
</dbReference>
<keyword evidence="6 11" id="KW-0812">Transmembrane</keyword>
<feature type="transmembrane region" description="Helical" evidence="11">
    <location>
        <begin position="500"/>
        <end position="518"/>
    </location>
</feature>
<dbReference type="STRING" id="1447883.A0A2B7XMH5"/>
<dbReference type="GO" id="GO:0005789">
    <property type="term" value="C:endoplasmic reticulum membrane"/>
    <property type="evidence" value="ECO:0007669"/>
    <property type="project" value="UniProtKB-SubCell"/>
</dbReference>
<sequence length="546" mass="60670">MRQRITYIHEAEGAFNPNQVPVGDDSLSIQSLQGSKEARVTFGFKELPQELWQVLKQCHELHVRWVTERPYDAVSPFSSRVSPGLHVFYTPASQDQPTSQLCPLLREVFSTQLKCTEPEESFISPPILSTRFASTSALQFYQSLSSLEELVTYIQQKICPQGQEDKDNACYERAASLLSADSLDIDYDNISHALTISAYWSQPSSSDGAGWNEKINKDEKGAHKVEVGLLAIQEAIEPEEISVGGFLAVVGEDSKLKPTLFSFPSRHHPLPSTSIYTVNFQQPTGLHPTLQLSIPRSSLTPPPAPADSTCALHTYLTLPSAIFADKYQLSTTDTLFLQSHNLIALRSIAGETDLEAPDWVTKRWGSNLLLELATPPAKPSTSDNDDGDWEITIPLHLRYLHPSASGYRNTSIPWPIVFWACTSEEGTKMGTNPFDRVNLGWDGLFGPRTMFYQLHPSLSEESTLAKDTTAQLKLVEQIKVPVLGIEDGDGDRSQARNIEVITVIVILAGFFWVLWKLGRVVKTSGFGRNRSPLVAVSKDEVKDKKE</sequence>
<gene>
    <name evidence="12" type="ORF">AJ80_07586</name>
</gene>
<dbReference type="GO" id="GO:0000030">
    <property type="term" value="F:mannosyltransferase activity"/>
    <property type="evidence" value="ECO:0007669"/>
    <property type="project" value="TreeGrafter"/>
</dbReference>
<comment type="similarity">
    <text evidence="3 11">Belongs to the PIGX family.</text>
</comment>
<evidence type="ECO:0000256" key="1">
    <source>
        <dbReference type="ARBA" id="ARBA00004643"/>
    </source>
</evidence>
<evidence type="ECO:0000256" key="8">
    <source>
        <dbReference type="ARBA" id="ARBA00022989"/>
    </source>
</evidence>
<keyword evidence="7 11" id="KW-0256">Endoplasmic reticulum</keyword>
<keyword evidence="13" id="KW-1185">Reference proteome</keyword>
<dbReference type="GO" id="GO:0006506">
    <property type="term" value="P:GPI anchor biosynthetic process"/>
    <property type="evidence" value="ECO:0007669"/>
    <property type="project" value="UniProtKB-UniPathway"/>
</dbReference>
<comment type="subcellular location">
    <subcellularLocation>
        <location evidence="11">Endoplasmic reticulum membrane</location>
        <topology evidence="11">Single-pass membrane protein</topology>
    </subcellularLocation>
    <subcellularLocation>
        <location evidence="1">Endoplasmic reticulum membrane</location>
        <topology evidence="1">Single-pass type III membrane protein</topology>
    </subcellularLocation>
</comment>
<dbReference type="PANTHER" id="PTHR28533">
    <property type="entry name" value="PROTEIN PBN1"/>
    <property type="match status" value="1"/>
</dbReference>
<dbReference type="Proteomes" id="UP000224634">
    <property type="component" value="Unassembled WGS sequence"/>
</dbReference>
<dbReference type="PANTHER" id="PTHR28533:SF1">
    <property type="entry name" value="PROTEIN PBN1"/>
    <property type="match status" value="1"/>
</dbReference>
<organism evidence="12 13">
    <name type="scientific">Polytolypa hystricis (strain UAMH7299)</name>
    <dbReference type="NCBI Taxonomy" id="1447883"/>
    <lineage>
        <taxon>Eukaryota</taxon>
        <taxon>Fungi</taxon>
        <taxon>Dikarya</taxon>
        <taxon>Ascomycota</taxon>
        <taxon>Pezizomycotina</taxon>
        <taxon>Eurotiomycetes</taxon>
        <taxon>Eurotiomycetidae</taxon>
        <taxon>Onygenales</taxon>
        <taxon>Onygenales incertae sedis</taxon>
        <taxon>Polytolypa</taxon>
    </lineage>
</organism>
<accession>A0A2B7XMH5</accession>
<evidence type="ECO:0000256" key="11">
    <source>
        <dbReference type="RuleBase" id="RU366056"/>
    </source>
</evidence>
<protein>
    <recommendedName>
        <fullName evidence="4 11">Protein PBN1</fullName>
    </recommendedName>
</protein>
<evidence type="ECO:0000313" key="13">
    <source>
        <dbReference type="Proteomes" id="UP000224634"/>
    </source>
</evidence>
<comment type="function">
    <text evidence="11">Required for proper folding and/or the stability of a subset of proteins in the endoplasmic reticulum. Component of glycosylphosphatidylinositol-mannosyltransferase 1 which transfers the first of the 4 mannoses in the GPI-anchor precursors during GPI-anchor biosynthesis. Probably acts by stabilizing the mannosyltransferase GPI14.</text>
</comment>
<dbReference type="InterPro" id="IPR042322">
    <property type="entry name" value="Pbn1"/>
</dbReference>
<evidence type="ECO:0000256" key="10">
    <source>
        <dbReference type="ARBA" id="ARBA00023180"/>
    </source>
</evidence>
<dbReference type="InterPro" id="IPR013233">
    <property type="entry name" value="PIG-X/PBN1"/>
</dbReference>
<dbReference type="SMART" id="SM00780">
    <property type="entry name" value="PIG-X"/>
    <property type="match status" value="1"/>
</dbReference>
<evidence type="ECO:0000256" key="9">
    <source>
        <dbReference type="ARBA" id="ARBA00023136"/>
    </source>
</evidence>
<comment type="caution">
    <text evidence="12">The sequence shown here is derived from an EMBL/GenBank/DDBJ whole genome shotgun (WGS) entry which is preliminary data.</text>
</comment>
<evidence type="ECO:0000256" key="5">
    <source>
        <dbReference type="ARBA" id="ARBA00022502"/>
    </source>
</evidence>
<keyword evidence="9 11" id="KW-0472">Membrane</keyword>
<evidence type="ECO:0000313" key="12">
    <source>
        <dbReference type="EMBL" id="PGH10135.1"/>
    </source>
</evidence>
<proteinExistence type="inferred from homology"/>
<keyword evidence="8 11" id="KW-1133">Transmembrane helix</keyword>
<dbReference type="UniPathway" id="UPA00196"/>
<name>A0A2B7XMH5_POLH7</name>
<dbReference type="Pfam" id="PF08320">
    <property type="entry name" value="PIG-X"/>
    <property type="match status" value="1"/>
</dbReference>
<dbReference type="GO" id="GO:1990529">
    <property type="term" value="C:glycosylphosphatidylinositol-mannosyltransferase I complex"/>
    <property type="evidence" value="ECO:0007669"/>
    <property type="project" value="TreeGrafter"/>
</dbReference>